<dbReference type="Proteomes" id="UP001157440">
    <property type="component" value="Unassembled WGS sequence"/>
</dbReference>
<dbReference type="AlphaFoldDB" id="A0AA37TBP2"/>
<name>A0AA37TBP2_9HYPH</name>
<protein>
    <submittedName>
        <fullName evidence="2">Uncharacterized protein</fullName>
    </submittedName>
</protein>
<sequence length="122" mass="13150">MNQVRLITAEDFADDCPVSLGLAMQLTRAEPDVLLDLLGDIPEATRANLAVWLYGRSHTRETGVRVAATCEGTSLRRAAGLLGNQLYDLSRRPYTTSSYGTHGGSRRQVSLGGSRGSDHAFA</sequence>
<accession>A0AA37TBP2</accession>
<evidence type="ECO:0000313" key="2">
    <source>
        <dbReference type="EMBL" id="GLS68194.1"/>
    </source>
</evidence>
<feature type="region of interest" description="Disordered" evidence="1">
    <location>
        <begin position="92"/>
        <end position="122"/>
    </location>
</feature>
<dbReference type="EMBL" id="BSPL01000004">
    <property type="protein sequence ID" value="GLS68194.1"/>
    <property type="molecule type" value="Genomic_DNA"/>
</dbReference>
<gene>
    <name evidence="2" type="ORF">GCM10007890_02060</name>
</gene>
<proteinExistence type="predicted"/>
<reference evidence="3" key="1">
    <citation type="journal article" date="2019" name="Int. J. Syst. Evol. Microbiol.">
        <title>The Global Catalogue of Microorganisms (GCM) 10K type strain sequencing project: providing services to taxonomists for standard genome sequencing and annotation.</title>
        <authorList>
            <consortium name="The Broad Institute Genomics Platform"/>
            <consortium name="The Broad Institute Genome Sequencing Center for Infectious Disease"/>
            <person name="Wu L."/>
            <person name="Ma J."/>
        </authorList>
    </citation>
    <scope>NUCLEOTIDE SEQUENCE [LARGE SCALE GENOMIC DNA]</scope>
    <source>
        <strain evidence="3">NBRC 103632</strain>
    </source>
</reference>
<evidence type="ECO:0000256" key="1">
    <source>
        <dbReference type="SAM" id="MobiDB-lite"/>
    </source>
</evidence>
<organism evidence="2 3">
    <name type="scientific">Methylobacterium tardum</name>
    <dbReference type="NCBI Taxonomy" id="374432"/>
    <lineage>
        <taxon>Bacteria</taxon>
        <taxon>Pseudomonadati</taxon>
        <taxon>Pseudomonadota</taxon>
        <taxon>Alphaproteobacteria</taxon>
        <taxon>Hyphomicrobiales</taxon>
        <taxon>Methylobacteriaceae</taxon>
        <taxon>Methylobacterium</taxon>
    </lineage>
</organism>
<keyword evidence="3" id="KW-1185">Reference proteome</keyword>
<dbReference type="RefSeq" id="WP_238199614.1">
    <property type="nucleotide sequence ID" value="NZ_BPQZ01000042.1"/>
</dbReference>
<comment type="caution">
    <text evidence="2">The sequence shown here is derived from an EMBL/GenBank/DDBJ whole genome shotgun (WGS) entry which is preliminary data.</text>
</comment>
<evidence type="ECO:0000313" key="3">
    <source>
        <dbReference type="Proteomes" id="UP001157440"/>
    </source>
</evidence>